<evidence type="ECO:0000259" key="1">
    <source>
        <dbReference type="Pfam" id="PF12705"/>
    </source>
</evidence>
<evidence type="ECO:0000313" key="3">
    <source>
        <dbReference type="Proteomes" id="UP000625780"/>
    </source>
</evidence>
<dbReference type="InterPro" id="IPR011604">
    <property type="entry name" value="PDDEXK-like_dom_sf"/>
</dbReference>
<gene>
    <name evidence="2" type="ORF">GCM10011361_17240</name>
</gene>
<comment type="caution">
    <text evidence="2">The sequence shown here is derived from an EMBL/GenBank/DDBJ whole genome shotgun (WGS) entry which is preliminary data.</text>
</comment>
<dbReference type="SUPFAM" id="SSF52980">
    <property type="entry name" value="Restriction endonuclease-like"/>
    <property type="match status" value="1"/>
</dbReference>
<evidence type="ECO:0000313" key="2">
    <source>
        <dbReference type="EMBL" id="GGD51111.1"/>
    </source>
</evidence>
<accession>A0ABQ1QYH7</accession>
<keyword evidence="3" id="KW-1185">Reference proteome</keyword>
<dbReference type="InterPro" id="IPR011335">
    <property type="entry name" value="Restrct_endonuc-II-like"/>
</dbReference>
<protein>
    <recommendedName>
        <fullName evidence="1">PD-(D/E)XK endonuclease-like domain-containing protein</fullName>
    </recommendedName>
</protein>
<dbReference type="InterPro" id="IPR038726">
    <property type="entry name" value="PDDEXK_AddAB-type"/>
</dbReference>
<feature type="domain" description="PD-(D/E)XK endonuclease-like" evidence="1">
    <location>
        <begin position="644"/>
        <end position="913"/>
    </location>
</feature>
<dbReference type="Proteomes" id="UP000625780">
    <property type="component" value="Unassembled WGS sequence"/>
</dbReference>
<dbReference type="EMBL" id="BMFH01000001">
    <property type="protein sequence ID" value="GGD51111.1"/>
    <property type="molecule type" value="Genomic_DNA"/>
</dbReference>
<dbReference type="Pfam" id="PF12705">
    <property type="entry name" value="PDDEXK_1"/>
    <property type="match status" value="1"/>
</dbReference>
<proteinExistence type="predicted"/>
<name>A0ABQ1QYH7_9FLAO</name>
<dbReference type="RefSeq" id="WP_188370272.1">
    <property type="nucleotide sequence ID" value="NZ_BMFH01000001.1"/>
</dbReference>
<organism evidence="2 3">
    <name type="scientific">Muriicola marianensis</name>
    <dbReference type="NCBI Taxonomy" id="1324801"/>
    <lineage>
        <taxon>Bacteria</taxon>
        <taxon>Pseudomonadati</taxon>
        <taxon>Bacteroidota</taxon>
        <taxon>Flavobacteriia</taxon>
        <taxon>Flavobacteriales</taxon>
        <taxon>Flavobacteriaceae</taxon>
        <taxon>Muriicola</taxon>
    </lineage>
</organism>
<dbReference type="InterPro" id="IPR027417">
    <property type="entry name" value="P-loop_NTPase"/>
</dbReference>
<dbReference type="Gene3D" id="3.90.320.10">
    <property type="match status" value="1"/>
</dbReference>
<sequence length="917" mass="105544">MRTFLEETVAQIREQHRVDEQLVLVVPSKRAGVFLLQLFAKTATKSEFAPTLYTIEEFVSVLSGVRYATNTQLIFELFEVYSTLRGKEAESFHEFSRWGGTLLQDFNEIDRYLIPQKKIFSYLSAIQETDHWYLRPDKTPMIKTYIEFWNSLESLYNAFSEHLLKMNVGYQGLVYRKASEAVEQYALNSGKTQHIFIGFNALNAAEQLILKTLLSHEKADIFWDIDPIFLQDKIHDAGYFIRNYLKKWKFLSGKPLKGAVETYKTHKEIRIIGVPKSVSQAKYTGSLLNRLAFEKKSFQKNTAVVLGDENLLNPLLNSIPASIPQVNITMGLPLSQTPVASLFNEFISLYVNWKGQGWYHRDLLSLLSHPYVKRLFNDPDETLHRLGAMVRDRNWVYLKPSHLKEVKFGDEAIFSLLFSEEFTTPSALLKASEAMIKALIQRFKEDQDAIGLQYLTKMESVFNETEAYVNKYEFIADLRSFQSLFRELMARETIDFYGQPLEGIQVMGMLESRNLDFETVIITSVNEGILPSGKTHSSFIPFDVKKEFKMPTYKEKDAVYAYHFYRLLQRARNIYLLYNTEPDVLEGGERSRFISQLLTENRKEGNIRHIIASPSLTLPQKMQEVIRKDQTVLQTLKERASVGFSPSALATYIRDPILFYKKYVLGIKETEEVEENIAANTFGTVLHASLEQLYTPLIGSVIDPEKLSRLVPQIPQITLNAFVEHYPNVNLESGKNLIAYQVIQRYLENYLKMAIEESKNHSIEILAIEQKVLIPLDVPGLTFPVYLKGTIDRVDKKDGLLRILDYKTGNTKKSEVEISEWGEVITDPDKTKAFQMLSYSLMYHSLNSSESFKAGIIPFRSLEKEVFFLGFPAHPEDGVSRKEHVINDQALDAFREQLCLLINSLFDLQVPFEAKDE</sequence>
<dbReference type="SUPFAM" id="SSF52540">
    <property type="entry name" value="P-loop containing nucleoside triphosphate hydrolases"/>
    <property type="match status" value="1"/>
</dbReference>
<reference evidence="3" key="1">
    <citation type="journal article" date="2019" name="Int. J. Syst. Evol. Microbiol.">
        <title>The Global Catalogue of Microorganisms (GCM) 10K type strain sequencing project: providing services to taxonomists for standard genome sequencing and annotation.</title>
        <authorList>
            <consortium name="The Broad Institute Genomics Platform"/>
            <consortium name="The Broad Institute Genome Sequencing Center for Infectious Disease"/>
            <person name="Wu L."/>
            <person name="Ma J."/>
        </authorList>
    </citation>
    <scope>NUCLEOTIDE SEQUENCE [LARGE SCALE GENOMIC DNA]</scope>
    <source>
        <strain evidence="3">CGMCC 1.12606</strain>
    </source>
</reference>